<evidence type="ECO:0000256" key="4">
    <source>
        <dbReference type="ARBA" id="ARBA00022989"/>
    </source>
</evidence>
<keyword evidence="2" id="KW-0813">Transport</keyword>
<dbReference type="InterPro" id="IPR036259">
    <property type="entry name" value="MFS_trans_sf"/>
</dbReference>
<evidence type="ECO:0000256" key="1">
    <source>
        <dbReference type="ARBA" id="ARBA00004141"/>
    </source>
</evidence>
<keyword evidence="5 6" id="KW-0472">Membrane</keyword>
<name>A0AA38Y142_9EURO</name>
<sequence length="125" mass="13980">MGGVDAEHVETKNEIHNLAVDRQHEQEVLASQLEGEEKKIKRIVRKLDFRLVLTMAVLYVWAFIDRGNLANANIAGMATDLGLTGNNRYSILTMIFFVGYILIDAPATFIVRKVGAIVWLPTIVV</sequence>
<feature type="transmembrane region" description="Helical" evidence="6">
    <location>
        <begin position="47"/>
        <end position="64"/>
    </location>
</feature>
<proteinExistence type="predicted"/>
<dbReference type="PANTHER" id="PTHR43791:SF47">
    <property type="entry name" value="MAJOR FACILITATOR SUPERFAMILY (MFS) PROFILE DOMAIN-CONTAINING PROTEIN-RELATED"/>
    <property type="match status" value="1"/>
</dbReference>
<evidence type="ECO:0000256" key="6">
    <source>
        <dbReference type="SAM" id="Phobius"/>
    </source>
</evidence>
<dbReference type="GO" id="GO:0016020">
    <property type="term" value="C:membrane"/>
    <property type="evidence" value="ECO:0007669"/>
    <property type="project" value="UniProtKB-SubCell"/>
</dbReference>
<evidence type="ECO:0000313" key="8">
    <source>
        <dbReference type="Proteomes" id="UP001172681"/>
    </source>
</evidence>
<comment type="caution">
    <text evidence="7">The sequence shown here is derived from an EMBL/GenBank/DDBJ whole genome shotgun (WGS) entry which is preliminary data.</text>
</comment>
<keyword evidence="8" id="KW-1185">Reference proteome</keyword>
<dbReference type="EMBL" id="JAPDRN010000055">
    <property type="protein sequence ID" value="KAJ9632587.1"/>
    <property type="molecule type" value="Genomic_DNA"/>
</dbReference>
<dbReference type="Proteomes" id="UP001172681">
    <property type="component" value="Unassembled WGS sequence"/>
</dbReference>
<dbReference type="PANTHER" id="PTHR43791">
    <property type="entry name" value="PERMEASE-RELATED"/>
    <property type="match status" value="1"/>
</dbReference>
<dbReference type="AlphaFoldDB" id="A0AA38Y142"/>
<dbReference type="Gene3D" id="1.20.1250.20">
    <property type="entry name" value="MFS general substrate transporter like domains"/>
    <property type="match status" value="1"/>
</dbReference>
<dbReference type="SUPFAM" id="SSF103473">
    <property type="entry name" value="MFS general substrate transporter"/>
    <property type="match status" value="1"/>
</dbReference>
<comment type="subcellular location">
    <subcellularLocation>
        <location evidence="1">Membrane</location>
        <topology evidence="1">Multi-pass membrane protein</topology>
    </subcellularLocation>
</comment>
<dbReference type="GO" id="GO:0022857">
    <property type="term" value="F:transmembrane transporter activity"/>
    <property type="evidence" value="ECO:0007669"/>
    <property type="project" value="TreeGrafter"/>
</dbReference>
<accession>A0AA38Y142</accession>
<organism evidence="7 8">
    <name type="scientific">Knufia peltigerae</name>
    <dbReference type="NCBI Taxonomy" id="1002370"/>
    <lineage>
        <taxon>Eukaryota</taxon>
        <taxon>Fungi</taxon>
        <taxon>Dikarya</taxon>
        <taxon>Ascomycota</taxon>
        <taxon>Pezizomycotina</taxon>
        <taxon>Eurotiomycetes</taxon>
        <taxon>Chaetothyriomycetidae</taxon>
        <taxon>Chaetothyriales</taxon>
        <taxon>Trichomeriaceae</taxon>
        <taxon>Knufia</taxon>
    </lineage>
</organism>
<gene>
    <name evidence="7" type="ORF">H2204_007891</name>
</gene>
<evidence type="ECO:0000256" key="3">
    <source>
        <dbReference type="ARBA" id="ARBA00022692"/>
    </source>
</evidence>
<evidence type="ECO:0000256" key="2">
    <source>
        <dbReference type="ARBA" id="ARBA00022448"/>
    </source>
</evidence>
<reference evidence="7" key="1">
    <citation type="submission" date="2022-10" db="EMBL/GenBank/DDBJ databases">
        <title>Culturing micro-colonial fungi from biological soil crusts in the Mojave desert and describing Neophaeococcomyces mojavensis, and introducing the new genera and species Taxawa tesnikishii.</title>
        <authorList>
            <person name="Kurbessoian T."/>
            <person name="Stajich J.E."/>
        </authorList>
    </citation>
    <scope>NUCLEOTIDE SEQUENCE</scope>
    <source>
        <strain evidence="7">TK_35</strain>
    </source>
</reference>
<protein>
    <submittedName>
        <fullName evidence="7">Uncharacterized protein</fullName>
    </submittedName>
</protein>
<feature type="transmembrane region" description="Helical" evidence="6">
    <location>
        <begin position="89"/>
        <end position="111"/>
    </location>
</feature>
<keyword evidence="4 6" id="KW-1133">Transmembrane helix</keyword>
<evidence type="ECO:0000313" key="7">
    <source>
        <dbReference type="EMBL" id="KAJ9632587.1"/>
    </source>
</evidence>
<keyword evidence="3 6" id="KW-0812">Transmembrane</keyword>
<evidence type="ECO:0000256" key="5">
    <source>
        <dbReference type="ARBA" id="ARBA00023136"/>
    </source>
</evidence>